<dbReference type="RefSeq" id="WP_249707824.1">
    <property type="nucleotide sequence ID" value="NZ_JAMFMB010000006.1"/>
</dbReference>
<protein>
    <recommendedName>
        <fullName evidence="4">Lipoprotein</fullName>
    </recommendedName>
</protein>
<proteinExistence type="predicted"/>
<dbReference type="EMBL" id="JAMFMB010000006">
    <property type="protein sequence ID" value="MCL6283172.1"/>
    <property type="molecule type" value="Genomic_DNA"/>
</dbReference>
<keyword evidence="1" id="KW-0732">Signal</keyword>
<evidence type="ECO:0000313" key="3">
    <source>
        <dbReference type="Proteomes" id="UP001203880"/>
    </source>
</evidence>
<evidence type="ECO:0008006" key="4">
    <source>
        <dbReference type="Google" id="ProtNLM"/>
    </source>
</evidence>
<feature type="chain" id="PRO_5045724209" description="Lipoprotein" evidence="1">
    <location>
        <begin position="22"/>
        <end position="45"/>
    </location>
</feature>
<gene>
    <name evidence="2" type="ORF">M3P21_06465</name>
</gene>
<evidence type="ECO:0000256" key="1">
    <source>
        <dbReference type="SAM" id="SignalP"/>
    </source>
</evidence>
<dbReference type="PROSITE" id="PS51257">
    <property type="entry name" value="PROKAR_LIPOPROTEIN"/>
    <property type="match status" value="1"/>
</dbReference>
<organism evidence="2 3">
    <name type="scientific">Ruegeria spongiae</name>
    <dbReference type="NCBI Taxonomy" id="2942209"/>
    <lineage>
        <taxon>Bacteria</taxon>
        <taxon>Pseudomonadati</taxon>
        <taxon>Pseudomonadota</taxon>
        <taxon>Alphaproteobacteria</taxon>
        <taxon>Rhodobacterales</taxon>
        <taxon>Roseobacteraceae</taxon>
        <taxon>Ruegeria</taxon>
    </lineage>
</organism>
<keyword evidence="3" id="KW-1185">Reference proteome</keyword>
<sequence length="45" mass="4883">MSKCIKFVTMVAFVGTVAACASQQEEEIVVVEPVSTEPVFTGKYK</sequence>
<feature type="signal peptide" evidence="1">
    <location>
        <begin position="1"/>
        <end position="21"/>
    </location>
</feature>
<comment type="caution">
    <text evidence="2">The sequence shown here is derived from an EMBL/GenBank/DDBJ whole genome shotgun (WGS) entry which is preliminary data.</text>
</comment>
<evidence type="ECO:0000313" key="2">
    <source>
        <dbReference type="EMBL" id="MCL6283172.1"/>
    </source>
</evidence>
<accession>A0ABT0Q161</accession>
<dbReference type="Proteomes" id="UP001203880">
    <property type="component" value="Unassembled WGS sequence"/>
</dbReference>
<name>A0ABT0Q161_9RHOB</name>
<reference evidence="2" key="1">
    <citation type="submission" date="2022-05" db="EMBL/GenBank/DDBJ databases">
        <authorList>
            <person name="Park J.-S."/>
        </authorList>
    </citation>
    <scope>NUCLEOTIDE SEQUENCE</scope>
    <source>
        <strain evidence="2">2012CJ41-6</strain>
    </source>
</reference>